<protein>
    <submittedName>
        <fullName evidence="2">Unannotated protein</fullName>
    </submittedName>
</protein>
<dbReference type="EMBL" id="CAFBNR010000087">
    <property type="protein sequence ID" value="CAB4967270.1"/>
    <property type="molecule type" value="Genomic_DNA"/>
</dbReference>
<sequence>MSEWNPKDADAASTRYDLTDWTVDERADVVAALAQAEVAHAWDGDELLVPQDQEEAVEDILDELEEQMDADDDEEAADDNITEYELDEWSEGERKQLCEMLDNLDIGYRWDGTVLLVPIGVEAVVDSCLDSIDSRGVEFTEGK</sequence>
<evidence type="ECO:0000313" key="1">
    <source>
        <dbReference type="EMBL" id="CAB4906966.1"/>
    </source>
</evidence>
<accession>A0A6J7LFJ5</accession>
<dbReference type="EMBL" id="CAFBMJ010000081">
    <property type="protein sequence ID" value="CAB4906966.1"/>
    <property type="molecule type" value="Genomic_DNA"/>
</dbReference>
<organism evidence="2">
    <name type="scientific">freshwater metagenome</name>
    <dbReference type="NCBI Taxonomy" id="449393"/>
    <lineage>
        <taxon>unclassified sequences</taxon>
        <taxon>metagenomes</taxon>
        <taxon>ecological metagenomes</taxon>
    </lineage>
</organism>
<gene>
    <name evidence="1" type="ORF">UFOPK3573_00978</name>
    <name evidence="2" type="ORF">UFOPK3879_01315</name>
</gene>
<dbReference type="AlphaFoldDB" id="A0A6J7LFJ5"/>
<evidence type="ECO:0000313" key="2">
    <source>
        <dbReference type="EMBL" id="CAB4967270.1"/>
    </source>
</evidence>
<name>A0A6J7LFJ5_9ZZZZ</name>
<proteinExistence type="predicted"/>
<reference evidence="2" key="1">
    <citation type="submission" date="2020-05" db="EMBL/GenBank/DDBJ databases">
        <authorList>
            <person name="Chiriac C."/>
            <person name="Salcher M."/>
            <person name="Ghai R."/>
            <person name="Kavagutti S V."/>
        </authorList>
    </citation>
    <scope>NUCLEOTIDE SEQUENCE</scope>
</reference>